<organism evidence="3">
    <name type="scientific">Glycine soja</name>
    <name type="common">Wild soybean</name>
    <dbReference type="NCBI Taxonomy" id="3848"/>
    <lineage>
        <taxon>Eukaryota</taxon>
        <taxon>Viridiplantae</taxon>
        <taxon>Streptophyta</taxon>
        <taxon>Embryophyta</taxon>
        <taxon>Tracheophyta</taxon>
        <taxon>Spermatophyta</taxon>
        <taxon>Magnoliopsida</taxon>
        <taxon>eudicotyledons</taxon>
        <taxon>Gunneridae</taxon>
        <taxon>Pentapetalae</taxon>
        <taxon>rosids</taxon>
        <taxon>fabids</taxon>
        <taxon>Fabales</taxon>
        <taxon>Fabaceae</taxon>
        <taxon>Papilionoideae</taxon>
        <taxon>50 kb inversion clade</taxon>
        <taxon>NPAAA clade</taxon>
        <taxon>indigoferoid/millettioid clade</taxon>
        <taxon>Phaseoleae</taxon>
        <taxon>Glycine</taxon>
        <taxon>Glycine subgen. Soja</taxon>
    </lineage>
</organism>
<name>A0A0B2RMB6_GLYSO</name>
<keyword evidence="1" id="KW-0175">Coiled coil</keyword>
<reference evidence="3" key="1">
    <citation type="submission" date="2014-07" db="EMBL/GenBank/DDBJ databases">
        <title>Identification of a novel salt tolerance gene in wild soybean by whole-genome sequencing.</title>
        <authorList>
            <person name="Lam H.-M."/>
            <person name="Qi X."/>
            <person name="Li M.-W."/>
            <person name="Liu X."/>
            <person name="Xie M."/>
            <person name="Ni M."/>
            <person name="Xu X."/>
        </authorList>
    </citation>
    <scope>NUCLEOTIDE SEQUENCE [LARGE SCALE GENOMIC DNA]</scope>
    <source>
        <tissue evidence="3">Root</tissue>
    </source>
</reference>
<feature type="region of interest" description="Disordered" evidence="2">
    <location>
        <begin position="1"/>
        <end position="36"/>
    </location>
</feature>
<gene>
    <name evidence="3" type="ORF">glysoja_049388</name>
</gene>
<accession>A0A0B2RMB6</accession>
<protein>
    <submittedName>
        <fullName evidence="3">Uncharacterized protein</fullName>
    </submittedName>
</protein>
<dbReference type="Proteomes" id="UP000053555">
    <property type="component" value="Unassembled WGS sequence"/>
</dbReference>
<feature type="compositionally biased region" description="Polar residues" evidence="2">
    <location>
        <begin position="1"/>
        <end position="32"/>
    </location>
</feature>
<evidence type="ECO:0000256" key="1">
    <source>
        <dbReference type="SAM" id="Coils"/>
    </source>
</evidence>
<evidence type="ECO:0000313" key="3">
    <source>
        <dbReference type="EMBL" id="KHN34260.1"/>
    </source>
</evidence>
<sequence>MKNRYATNNETTSSLESDASQSKMVSKHSNLQVKGKEQADMIEGKFSPPAAVQHIHEIRKMKLELEQERKKLVNIQLKLQETTNNLDLSLMPEEEKLNKSFQEELKLLKLKRDKLY</sequence>
<dbReference type="EMBL" id="KN649083">
    <property type="protein sequence ID" value="KHN34260.1"/>
    <property type="molecule type" value="Genomic_DNA"/>
</dbReference>
<proteinExistence type="predicted"/>
<feature type="coiled-coil region" evidence="1">
    <location>
        <begin position="51"/>
        <end position="85"/>
    </location>
</feature>
<evidence type="ECO:0000256" key="2">
    <source>
        <dbReference type="SAM" id="MobiDB-lite"/>
    </source>
</evidence>
<dbReference type="AlphaFoldDB" id="A0A0B2RMB6"/>